<name>A0A538T2J7_UNCEI</name>
<dbReference type="SMART" id="SM00382">
    <property type="entry name" value="AAA"/>
    <property type="match status" value="1"/>
</dbReference>
<dbReference type="PROSITE" id="PS50045">
    <property type="entry name" value="SIGMA54_INTERACT_4"/>
    <property type="match status" value="1"/>
</dbReference>
<keyword evidence="4" id="KW-0804">Transcription</keyword>
<dbReference type="Pfam" id="PF25601">
    <property type="entry name" value="AAA_lid_14"/>
    <property type="match status" value="1"/>
</dbReference>
<evidence type="ECO:0000256" key="3">
    <source>
        <dbReference type="ARBA" id="ARBA00023015"/>
    </source>
</evidence>
<dbReference type="GO" id="GO:0043565">
    <property type="term" value="F:sequence-specific DNA binding"/>
    <property type="evidence" value="ECO:0007669"/>
    <property type="project" value="InterPro"/>
</dbReference>
<dbReference type="Gene3D" id="1.10.8.60">
    <property type="match status" value="1"/>
</dbReference>
<evidence type="ECO:0000256" key="1">
    <source>
        <dbReference type="ARBA" id="ARBA00022741"/>
    </source>
</evidence>
<dbReference type="EMBL" id="VBOW01000048">
    <property type="protein sequence ID" value="TMQ57849.1"/>
    <property type="molecule type" value="Genomic_DNA"/>
</dbReference>
<dbReference type="InterPro" id="IPR058031">
    <property type="entry name" value="AAA_lid_NorR"/>
</dbReference>
<dbReference type="Gene3D" id="1.10.10.60">
    <property type="entry name" value="Homeodomain-like"/>
    <property type="match status" value="1"/>
</dbReference>
<organism evidence="6 7">
    <name type="scientific">Eiseniibacteriota bacterium</name>
    <dbReference type="NCBI Taxonomy" id="2212470"/>
    <lineage>
        <taxon>Bacteria</taxon>
        <taxon>Candidatus Eiseniibacteriota</taxon>
    </lineage>
</organism>
<dbReference type="GO" id="GO:0005524">
    <property type="term" value="F:ATP binding"/>
    <property type="evidence" value="ECO:0007669"/>
    <property type="project" value="UniProtKB-KW"/>
</dbReference>
<dbReference type="FunFam" id="3.40.50.300:FF:000006">
    <property type="entry name" value="DNA-binding transcriptional regulator NtrC"/>
    <property type="match status" value="1"/>
</dbReference>
<dbReference type="AlphaFoldDB" id="A0A538T2J7"/>
<dbReference type="InterPro" id="IPR002197">
    <property type="entry name" value="HTH_Fis"/>
</dbReference>
<evidence type="ECO:0000256" key="4">
    <source>
        <dbReference type="ARBA" id="ARBA00023163"/>
    </source>
</evidence>
<keyword evidence="3" id="KW-0805">Transcription regulation</keyword>
<dbReference type="PANTHER" id="PTHR32071">
    <property type="entry name" value="TRANSCRIPTIONAL REGULATORY PROTEIN"/>
    <property type="match status" value="1"/>
</dbReference>
<gene>
    <name evidence="6" type="ORF">E6K76_09460</name>
</gene>
<dbReference type="GO" id="GO:0006355">
    <property type="term" value="P:regulation of DNA-templated transcription"/>
    <property type="evidence" value="ECO:0007669"/>
    <property type="project" value="InterPro"/>
</dbReference>
<keyword evidence="1" id="KW-0547">Nucleotide-binding</keyword>
<sequence length="429" mass="47906">MAHREAGNSKKALRLADEGIDLGRQYEILYELGRTLAWAGETRLQSPSPDEQAHGRRQLWEARAIFERMGLSQWIRSVDRLLGFESQPEAVPGEASLPGLENLGDLDRGALRFGIVTCNRQVSEAVEILQSVAPSQIPVLITGESGVGKELLAQALHQMGPRRKAPFIPVNCGAISVNLLDSEFFGHERGAFTGAIASREGLLAASDKGTLFLDEVSELPSQVQAALLRVLETGELRAVGRDDVRKIEIRIVAATNSRLENLVDRGLFRQDLFYRLNGIRVTIPPLRDREEDIRALFRYFWSQATATAKKQLTIEDGVETVLCAYNWPGNARELRHEIGRVVALAPDKSLVQSEAFLPQVLRKDIASLRRDRERRDEAAEERQLILSALRAHHGNKAEAARSLGGMKRTTLIYKIERLGIRPEEYQAKK</sequence>
<dbReference type="SUPFAM" id="SSF46689">
    <property type="entry name" value="Homeodomain-like"/>
    <property type="match status" value="1"/>
</dbReference>
<dbReference type="SUPFAM" id="SSF52540">
    <property type="entry name" value="P-loop containing nucleoside triphosphate hydrolases"/>
    <property type="match status" value="1"/>
</dbReference>
<feature type="domain" description="Sigma-54 factor interaction" evidence="5">
    <location>
        <begin position="115"/>
        <end position="343"/>
    </location>
</feature>
<evidence type="ECO:0000313" key="7">
    <source>
        <dbReference type="Proteomes" id="UP000316852"/>
    </source>
</evidence>
<dbReference type="Pfam" id="PF02954">
    <property type="entry name" value="HTH_8"/>
    <property type="match status" value="1"/>
</dbReference>
<dbReference type="InterPro" id="IPR003593">
    <property type="entry name" value="AAA+_ATPase"/>
</dbReference>
<dbReference type="PANTHER" id="PTHR32071:SF122">
    <property type="entry name" value="SIGMA FACTOR"/>
    <property type="match status" value="1"/>
</dbReference>
<proteinExistence type="predicted"/>
<dbReference type="Pfam" id="PF00158">
    <property type="entry name" value="Sigma54_activat"/>
    <property type="match status" value="1"/>
</dbReference>
<dbReference type="Proteomes" id="UP000316852">
    <property type="component" value="Unassembled WGS sequence"/>
</dbReference>
<dbReference type="PROSITE" id="PS00675">
    <property type="entry name" value="SIGMA54_INTERACT_1"/>
    <property type="match status" value="1"/>
</dbReference>
<keyword evidence="2" id="KW-0067">ATP-binding</keyword>
<dbReference type="PROSITE" id="PS00676">
    <property type="entry name" value="SIGMA54_INTERACT_2"/>
    <property type="match status" value="1"/>
</dbReference>
<dbReference type="Gene3D" id="3.40.50.300">
    <property type="entry name" value="P-loop containing nucleotide triphosphate hydrolases"/>
    <property type="match status" value="1"/>
</dbReference>
<dbReference type="InterPro" id="IPR002078">
    <property type="entry name" value="Sigma_54_int"/>
</dbReference>
<dbReference type="CDD" id="cd00009">
    <property type="entry name" value="AAA"/>
    <property type="match status" value="1"/>
</dbReference>
<dbReference type="InterPro" id="IPR025662">
    <property type="entry name" value="Sigma_54_int_dom_ATP-bd_1"/>
</dbReference>
<evidence type="ECO:0000313" key="6">
    <source>
        <dbReference type="EMBL" id="TMQ57849.1"/>
    </source>
</evidence>
<comment type="caution">
    <text evidence="6">The sequence shown here is derived from an EMBL/GenBank/DDBJ whole genome shotgun (WGS) entry which is preliminary data.</text>
</comment>
<dbReference type="InterPro" id="IPR027417">
    <property type="entry name" value="P-loop_NTPase"/>
</dbReference>
<dbReference type="InterPro" id="IPR009057">
    <property type="entry name" value="Homeodomain-like_sf"/>
</dbReference>
<reference evidence="6 7" key="1">
    <citation type="journal article" date="2019" name="Nat. Microbiol.">
        <title>Mediterranean grassland soil C-N compound turnover is dependent on rainfall and depth, and is mediated by genomically divergent microorganisms.</title>
        <authorList>
            <person name="Diamond S."/>
            <person name="Andeer P.F."/>
            <person name="Li Z."/>
            <person name="Crits-Christoph A."/>
            <person name="Burstein D."/>
            <person name="Anantharaman K."/>
            <person name="Lane K.R."/>
            <person name="Thomas B.C."/>
            <person name="Pan C."/>
            <person name="Northen T.R."/>
            <person name="Banfield J.F."/>
        </authorList>
    </citation>
    <scope>NUCLEOTIDE SEQUENCE [LARGE SCALE GENOMIC DNA]</scope>
    <source>
        <strain evidence="6">WS_6</strain>
    </source>
</reference>
<evidence type="ECO:0000259" key="5">
    <source>
        <dbReference type="PROSITE" id="PS50045"/>
    </source>
</evidence>
<dbReference type="PRINTS" id="PR01590">
    <property type="entry name" value="HTHFIS"/>
</dbReference>
<evidence type="ECO:0000256" key="2">
    <source>
        <dbReference type="ARBA" id="ARBA00022840"/>
    </source>
</evidence>
<accession>A0A538T2J7</accession>
<protein>
    <submittedName>
        <fullName evidence="6">Sigma-54-dependent Fis family transcriptional regulator</fullName>
    </submittedName>
</protein>
<dbReference type="InterPro" id="IPR025943">
    <property type="entry name" value="Sigma_54_int_dom_ATP-bd_2"/>
</dbReference>